<dbReference type="GO" id="GO:0005737">
    <property type="term" value="C:cytoplasm"/>
    <property type="evidence" value="ECO:0007669"/>
    <property type="project" value="TreeGrafter"/>
</dbReference>
<gene>
    <name evidence="2" type="ORF">HNQ81_002240</name>
</gene>
<dbReference type="RefSeq" id="WP_183351305.1">
    <property type="nucleotide sequence ID" value="NZ_JACHEO010000012.1"/>
</dbReference>
<accession>A0A840UYI2</accession>
<dbReference type="AlphaFoldDB" id="A0A840UYI2"/>
<dbReference type="Gene3D" id="3.40.50.720">
    <property type="entry name" value="NAD(P)-binding Rossmann-like Domain"/>
    <property type="match status" value="1"/>
</dbReference>
<dbReference type="InterPro" id="IPR036291">
    <property type="entry name" value="NAD(P)-bd_dom_sf"/>
</dbReference>
<dbReference type="Pfam" id="PF13460">
    <property type="entry name" value="NAD_binding_10"/>
    <property type="match status" value="1"/>
</dbReference>
<dbReference type="Proteomes" id="UP000539642">
    <property type="component" value="Unassembled WGS sequence"/>
</dbReference>
<evidence type="ECO:0000313" key="2">
    <source>
        <dbReference type="EMBL" id="MBB5348504.1"/>
    </source>
</evidence>
<dbReference type="Pfam" id="PF11066">
    <property type="entry name" value="DUF2867"/>
    <property type="match status" value="1"/>
</dbReference>
<dbReference type="InterPro" id="IPR051783">
    <property type="entry name" value="NAD(P)-dependent_oxidoreduct"/>
</dbReference>
<reference evidence="2 3" key="1">
    <citation type="submission" date="2020-08" db="EMBL/GenBank/DDBJ databases">
        <title>Genomic Encyclopedia of Type Strains, Phase IV (KMG-IV): sequencing the most valuable type-strain genomes for metagenomic binning, comparative biology and taxonomic classification.</title>
        <authorList>
            <person name="Goeker M."/>
        </authorList>
    </citation>
    <scope>NUCLEOTIDE SEQUENCE [LARGE SCALE GENOMIC DNA]</scope>
    <source>
        <strain evidence="2 3">DSM 28570</strain>
    </source>
</reference>
<dbReference type="InterPro" id="IPR021295">
    <property type="entry name" value="DUF2867"/>
</dbReference>
<dbReference type="GO" id="GO:0004029">
    <property type="term" value="F:aldehyde dehydrogenase (NAD+) activity"/>
    <property type="evidence" value="ECO:0007669"/>
    <property type="project" value="TreeGrafter"/>
</dbReference>
<dbReference type="SUPFAM" id="SSF51735">
    <property type="entry name" value="NAD(P)-binding Rossmann-fold domains"/>
    <property type="match status" value="1"/>
</dbReference>
<name>A0A840UYI2_9BACT</name>
<evidence type="ECO:0000259" key="1">
    <source>
        <dbReference type="Pfam" id="PF13460"/>
    </source>
</evidence>
<feature type="domain" description="NAD(P)-binding" evidence="1">
    <location>
        <begin position="13"/>
        <end position="124"/>
    </location>
</feature>
<organism evidence="2 3">
    <name type="scientific">Desulfoprunum benzoelyticum</name>
    <dbReference type="NCBI Taxonomy" id="1506996"/>
    <lineage>
        <taxon>Bacteria</taxon>
        <taxon>Pseudomonadati</taxon>
        <taxon>Thermodesulfobacteriota</taxon>
        <taxon>Desulfobulbia</taxon>
        <taxon>Desulfobulbales</taxon>
        <taxon>Desulfobulbaceae</taxon>
        <taxon>Desulfoprunum</taxon>
    </lineage>
</organism>
<dbReference type="PANTHER" id="PTHR48079:SF6">
    <property type="entry name" value="NAD(P)-BINDING DOMAIN-CONTAINING PROTEIN-RELATED"/>
    <property type="match status" value="1"/>
</dbReference>
<protein>
    <submittedName>
        <fullName evidence="2">Uncharacterized protein YbjT (DUF2867 family)</fullName>
    </submittedName>
</protein>
<dbReference type="EMBL" id="JACHEO010000012">
    <property type="protein sequence ID" value="MBB5348504.1"/>
    <property type="molecule type" value="Genomic_DNA"/>
</dbReference>
<evidence type="ECO:0000313" key="3">
    <source>
        <dbReference type="Proteomes" id="UP000539642"/>
    </source>
</evidence>
<dbReference type="PANTHER" id="PTHR48079">
    <property type="entry name" value="PROTEIN YEEZ"/>
    <property type="match status" value="1"/>
</dbReference>
<comment type="caution">
    <text evidence="2">The sequence shown here is derived from an EMBL/GenBank/DDBJ whole genome shotgun (WGS) entry which is preliminary data.</text>
</comment>
<dbReference type="InterPro" id="IPR016040">
    <property type="entry name" value="NAD(P)-bd_dom"/>
</dbReference>
<proteinExistence type="predicted"/>
<sequence>MADPTSKTVLITGATGYIGRRLTHRLLDAGDCRVRLLVRNRNKVQVAIAGQVDIREGSTFDAASLTAALEGVDCAFYLIHSMGEGEDYRRLDRESAENFRRACIAAGVRRIVYLGGLGKKESASTHLLSRIETGEVLSAEPEKVQTIWLRAGVIIGSGSASFEIIRNLAQKLPLMITPRWVRTRTQPIAIADVLSYLQHSADLEVAGNLVVDIGGEALRFQDMIVQAGAAMGLKRVILPVPVLSPRLSSYWLIFFTPVPYKIASALVEGLKSETILQNDHAARYYPQVRPLNFSQAVAAAELDLAHNQVVSRWCDSSALRVCDIRDYDDPAGAVLRDVRVVPFARGERQQDVFRCACRLGGKFGWSRYTVLWRLRGLLDKVAGGYGLNRGRRAPDSLRVGDAIDFWKVVDIREDKRLLLYAQMKVPGQAWLEFDVQPQQLVQTAHFLPRGLLGRLYWYSVLPLHNLVFQDLAEAVVKGARQPQG</sequence>
<keyword evidence="3" id="KW-1185">Reference proteome</keyword>